<feature type="binding site" evidence="6">
    <location>
        <position position="98"/>
    </location>
    <ligand>
        <name>Mn(2+)</name>
        <dbReference type="ChEBI" id="CHEBI:29035"/>
        <label>2</label>
    </ligand>
</feature>
<dbReference type="CDD" id="cd05670">
    <property type="entry name" value="M20_Acy1_YkuR-like"/>
    <property type="match status" value="1"/>
</dbReference>
<dbReference type="InterPro" id="IPR002933">
    <property type="entry name" value="Peptidase_M20"/>
</dbReference>
<comment type="cofactor">
    <cofactor evidence="6">
        <name>Mn(2+)</name>
        <dbReference type="ChEBI" id="CHEBI:29035"/>
    </cofactor>
    <text evidence="6">The Mn(2+) ion enhances activity.</text>
</comment>
<evidence type="ECO:0000313" key="8">
    <source>
        <dbReference type="EMBL" id="ADG07873.1"/>
    </source>
</evidence>
<dbReference type="Pfam" id="PF01546">
    <property type="entry name" value="Peptidase_M20"/>
    <property type="match status" value="1"/>
</dbReference>
<feature type="active site" description="Proton acceptor" evidence="5">
    <location>
        <position position="130"/>
    </location>
</feature>
<dbReference type="Pfam" id="PF07687">
    <property type="entry name" value="M20_dimer"/>
    <property type="match status" value="1"/>
</dbReference>
<evidence type="ECO:0000256" key="6">
    <source>
        <dbReference type="PIRSR" id="PIRSR005962-1"/>
    </source>
</evidence>
<keyword evidence="9" id="KW-1185">Reference proteome</keyword>
<evidence type="ECO:0000256" key="5">
    <source>
        <dbReference type="HAMAP-Rule" id="MF_01692"/>
    </source>
</evidence>
<feature type="binding site" evidence="6">
    <location>
        <position position="349"/>
    </location>
    <ligand>
        <name>Mn(2+)</name>
        <dbReference type="ChEBI" id="CHEBI:29035"/>
        <label>2</label>
    </ligand>
</feature>
<dbReference type="InterPro" id="IPR017439">
    <property type="entry name" value="Amidohydrolase"/>
</dbReference>
<dbReference type="PIRSF" id="PIRSF005962">
    <property type="entry name" value="Pept_M20D_amidohydro"/>
    <property type="match status" value="1"/>
</dbReference>
<dbReference type="UniPathway" id="UPA00034">
    <property type="reaction ID" value="UER00024"/>
</dbReference>
<dbReference type="InterPro" id="IPR011650">
    <property type="entry name" value="Peptidase_M20_dimer"/>
</dbReference>
<keyword evidence="6" id="KW-0479">Metal-binding</keyword>
<dbReference type="FunFam" id="3.30.70.360:FF:000001">
    <property type="entry name" value="N-acetyldiaminopimelate deacetylase"/>
    <property type="match status" value="1"/>
</dbReference>
<keyword evidence="4 5" id="KW-0457">Lysine biosynthesis</keyword>
<keyword evidence="2 5" id="KW-0378">Hydrolase</keyword>
<dbReference type="EMBL" id="CP002017">
    <property type="protein sequence ID" value="ADG07873.1"/>
    <property type="molecule type" value="Genomic_DNA"/>
</dbReference>
<evidence type="ECO:0000259" key="7">
    <source>
        <dbReference type="Pfam" id="PF07687"/>
    </source>
</evidence>
<dbReference type="AlphaFoldDB" id="D5WX92"/>
<dbReference type="InterPro" id="IPR023905">
    <property type="entry name" value="AcetylDAP_deacetylase"/>
</dbReference>
<keyword evidence="6" id="KW-0464">Manganese</keyword>
<comment type="similarity">
    <text evidence="5">Belongs to the peptidase M20A family. N-acetyldiaminopimelate deacetylase subfamily.</text>
</comment>
<dbReference type="GO" id="GO:0046872">
    <property type="term" value="F:metal ion binding"/>
    <property type="evidence" value="ECO:0007669"/>
    <property type="project" value="UniProtKB-KW"/>
</dbReference>
<proteinExistence type="inferred from homology"/>
<dbReference type="SUPFAM" id="SSF53187">
    <property type="entry name" value="Zn-dependent exopeptidases"/>
    <property type="match status" value="1"/>
</dbReference>
<evidence type="ECO:0000256" key="4">
    <source>
        <dbReference type="ARBA" id="ARBA00023154"/>
    </source>
</evidence>
<dbReference type="Gene3D" id="3.40.630.10">
    <property type="entry name" value="Zn peptidases"/>
    <property type="match status" value="1"/>
</dbReference>
<dbReference type="EC" id="3.5.1.47" evidence="5"/>
<evidence type="ECO:0000313" key="9">
    <source>
        <dbReference type="Proteomes" id="UP000002368"/>
    </source>
</evidence>
<evidence type="ECO:0000256" key="1">
    <source>
        <dbReference type="ARBA" id="ARBA00022605"/>
    </source>
</evidence>
<dbReference type="HOGENOM" id="CLU_023257_0_1_9"/>
<dbReference type="NCBIfam" id="TIGR01891">
    <property type="entry name" value="amidohydrolases"/>
    <property type="match status" value="1"/>
</dbReference>
<evidence type="ECO:0000256" key="2">
    <source>
        <dbReference type="ARBA" id="ARBA00022801"/>
    </source>
</evidence>
<feature type="binding site" evidence="6">
    <location>
        <position position="130"/>
    </location>
    <ligand>
        <name>Mn(2+)</name>
        <dbReference type="ChEBI" id="CHEBI:29035"/>
        <label>2</label>
    </ligand>
</feature>
<sequence>MTPGALDLQAIRRDLHRIPEPGFQEFETQRYILDVLARLPASRIDVKTWRTGVLVRIKGTAPRRVVGYRADMDGLPVEEATGLAFRSERPGYMHACGHDVHMTVALGVVEHFVHHPVRDDLVVVFQPAEEGPGGARPMRESPEFSRWTPDWIIALHVAPEYPVGTIALREGTLFAGTSELFIDLIGQGGHAAFPHRAKDMAVAAAHLLVQLQTVVARNLNPLDAGVVTIGRMEAGTKQNIIAERARLEGTIRALSTESLSRMKGRIEALVRGIEEGFSCRATIDYGANYRQVYNTPDLTREFMDWAAREGGVKVITCEPAMTGEDFGYFLETIPGFMFWLGVDSPEGLHSAGMNPDERAIDIAVSLLTRYFTWKIEQDIAV</sequence>
<dbReference type="GO" id="GO:0019877">
    <property type="term" value="P:diaminopimelate biosynthetic process"/>
    <property type="evidence" value="ECO:0007669"/>
    <property type="project" value="UniProtKB-UniRule"/>
</dbReference>
<dbReference type="PANTHER" id="PTHR11014:SF98">
    <property type="entry name" value="N-ACETYLDIAMINOPIMELATE DEACETYLASE"/>
    <property type="match status" value="1"/>
</dbReference>
<dbReference type="GO" id="GO:0009089">
    <property type="term" value="P:lysine biosynthetic process via diaminopimelate"/>
    <property type="evidence" value="ECO:0007669"/>
    <property type="project" value="UniProtKB-UniRule"/>
</dbReference>
<comment type="function">
    <text evidence="5">Catalyzes the conversion of N-acetyl-diaminopimelate to diaminopimelate and acetate.</text>
</comment>
<feature type="binding site" evidence="6">
    <location>
        <position position="96"/>
    </location>
    <ligand>
        <name>Mn(2+)</name>
        <dbReference type="ChEBI" id="CHEBI:29035"/>
        <label>2</label>
    </ligand>
</feature>
<reference evidence="8 9" key="1">
    <citation type="journal article" date="2011" name="Stand. Genomic Sci.">
        <title>Complete genome sequence of the thermophilic, hydrogen-oxidizing Bacillus tusciae type strain (T2) and reclassification in the new genus, Kyrpidia gen. nov. as Kyrpidia tusciae comb. nov. and emendation of the family Alicyclobacillaceae da Costa and Rainey, 2010.</title>
        <authorList>
            <person name="Klenk H.P."/>
            <person name="Lapidus A."/>
            <person name="Chertkov O."/>
            <person name="Copeland A."/>
            <person name="Del Rio T.G."/>
            <person name="Nolan M."/>
            <person name="Lucas S."/>
            <person name="Chen F."/>
            <person name="Tice H."/>
            <person name="Cheng J.F."/>
            <person name="Han C."/>
            <person name="Bruce D."/>
            <person name="Goodwin L."/>
            <person name="Pitluck S."/>
            <person name="Pati A."/>
            <person name="Ivanova N."/>
            <person name="Mavromatis K."/>
            <person name="Daum C."/>
            <person name="Chen A."/>
            <person name="Palaniappan K."/>
            <person name="Chang Y.J."/>
            <person name="Land M."/>
            <person name="Hauser L."/>
            <person name="Jeffries C.D."/>
            <person name="Detter J.C."/>
            <person name="Rohde M."/>
            <person name="Abt B."/>
            <person name="Pukall R."/>
            <person name="Goker M."/>
            <person name="Bristow J."/>
            <person name="Markowitz V."/>
            <person name="Hugenholtz P."/>
            <person name="Eisen J.A."/>
        </authorList>
    </citation>
    <scope>NUCLEOTIDE SEQUENCE [LARGE SCALE GENOMIC DNA]</scope>
    <source>
        <strain evidence="8 9">DSM 2912</strain>
    </source>
</reference>
<protein>
    <recommendedName>
        <fullName evidence="5">N-acetyldiaminopimelate deacetylase</fullName>
        <ecNumber evidence="5">3.5.1.47</ecNumber>
    </recommendedName>
</protein>
<keyword evidence="1 5" id="KW-0028">Amino-acid biosynthesis</keyword>
<gene>
    <name evidence="8" type="ordered locus">Btus_3265</name>
</gene>
<name>D5WX92_KYRT2</name>
<feature type="binding site" evidence="6">
    <location>
        <position position="156"/>
    </location>
    <ligand>
        <name>Mn(2+)</name>
        <dbReference type="ChEBI" id="CHEBI:29035"/>
        <label>2</label>
    </ligand>
</feature>
<dbReference type="MEROPS" id="M20.A27"/>
<comment type="pathway">
    <text evidence="5">Amino-acid biosynthesis; L-lysine biosynthesis via DAP pathway; LL-2,6-diaminopimelate from (S)-tetrahydrodipicolinate (acetylase route): step 3/3.</text>
</comment>
<dbReference type="GO" id="GO:0050118">
    <property type="term" value="F:N-acetyldiaminopimelate deacetylase activity"/>
    <property type="evidence" value="ECO:0007669"/>
    <property type="project" value="UniProtKB-UniRule"/>
</dbReference>
<comment type="catalytic activity">
    <reaction evidence="5">
        <text>N-acetyl-(2S,6S)-2,6-diaminopimelate + H2O = (2S,6S)-2,6-diaminopimelate + acetate</text>
        <dbReference type="Rhea" id="RHEA:20405"/>
        <dbReference type="ChEBI" id="CHEBI:15377"/>
        <dbReference type="ChEBI" id="CHEBI:30089"/>
        <dbReference type="ChEBI" id="CHEBI:57609"/>
        <dbReference type="ChEBI" id="CHEBI:58767"/>
        <dbReference type="EC" id="3.5.1.47"/>
    </reaction>
</comment>
<dbReference type="RefSeq" id="WP_013077152.1">
    <property type="nucleotide sequence ID" value="NC_014098.1"/>
</dbReference>
<keyword evidence="3 5" id="KW-0220">Diaminopimelate biosynthesis</keyword>
<dbReference type="KEGG" id="bts:Btus_3265"/>
<organism evidence="8 9">
    <name type="scientific">Kyrpidia tusciae (strain DSM 2912 / NBRC 15312 / T2)</name>
    <name type="common">Bacillus tusciae</name>
    <dbReference type="NCBI Taxonomy" id="562970"/>
    <lineage>
        <taxon>Bacteria</taxon>
        <taxon>Bacillati</taxon>
        <taxon>Bacillota</taxon>
        <taxon>Bacilli</taxon>
        <taxon>Bacillales</taxon>
        <taxon>Alicyclobacillaceae</taxon>
        <taxon>Kyrpidia</taxon>
    </lineage>
</organism>
<accession>D5WX92</accession>
<dbReference type="STRING" id="562970.Btus_3265"/>
<dbReference type="InterPro" id="IPR036264">
    <property type="entry name" value="Bact_exopeptidase_dim_dom"/>
</dbReference>
<dbReference type="eggNOG" id="COG1473">
    <property type="taxonomic scope" value="Bacteria"/>
</dbReference>
<dbReference type="PANTHER" id="PTHR11014">
    <property type="entry name" value="PEPTIDASE M20 FAMILY MEMBER"/>
    <property type="match status" value="1"/>
</dbReference>
<dbReference type="SUPFAM" id="SSF55031">
    <property type="entry name" value="Bacterial exopeptidase dimerisation domain"/>
    <property type="match status" value="1"/>
</dbReference>
<feature type="domain" description="Peptidase M20 dimerisation" evidence="7">
    <location>
        <begin position="182"/>
        <end position="271"/>
    </location>
</feature>
<evidence type="ECO:0000256" key="3">
    <source>
        <dbReference type="ARBA" id="ARBA00022915"/>
    </source>
</evidence>
<dbReference type="Proteomes" id="UP000002368">
    <property type="component" value="Chromosome"/>
</dbReference>
<feature type="active site" evidence="5">
    <location>
        <position position="71"/>
    </location>
</feature>
<dbReference type="HAMAP" id="MF_01692">
    <property type="entry name" value="DapEL"/>
    <property type="match status" value="1"/>
</dbReference>
<dbReference type="Gene3D" id="3.30.70.360">
    <property type="match status" value="1"/>
</dbReference>